<sequence length="177" mass="19900">MEATPYSANTRAALWKNVQKAVSGKSEYLSKEGLASHSLLQTEQMDPEKIKLLRALLLLKEQLGKAQVKVGQNCEYAAQRIADSERHHQVALQEAAYLRMKISAMNSSSPENLAKIEHNRIVELEKRLAKALAENQSLLSKIDLQAQETAKDRETRLLAEESSKNNLSRAVEAENRY</sequence>
<protein>
    <submittedName>
        <fullName evidence="3">Uncharacterized protein</fullName>
    </submittedName>
</protein>
<feature type="compositionally biased region" description="Basic and acidic residues" evidence="2">
    <location>
        <begin position="150"/>
        <end position="163"/>
    </location>
</feature>
<feature type="non-terminal residue" evidence="3">
    <location>
        <position position="177"/>
    </location>
</feature>
<feature type="region of interest" description="Disordered" evidence="2">
    <location>
        <begin position="150"/>
        <end position="177"/>
    </location>
</feature>
<proteinExistence type="predicted"/>
<evidence type="ECO:0000256" key="2">
    <source>
        <dbReference type="SAM" id="MobiDB-lite"/>
    </source>
</evidence>
<dbReference type="EMBL" id="MCFE01000082">
    <property type="protein sequence ID" value="ORY00486.1"/>
    <property type="molecule type" value="Genomic_DNA"/>
</dbReference>
<evidence type="ECO:0000313" key="3">
    <source>
        <dbReference type="EMBL" id="ORY00486.1"/>
    </source>
</evidence>
<organism evidence="3 4">
    <name type="scientific">Basidiobolus meristosporus CBS 931.73</name>
    <dbReference type="NCBI Taxonomy" id="1314790"/>
    <lineage>
        <taxon>Eukaryota</taxon>
        <taxon>Fungi</taxon>
        <taxon>Fungi incertae sedis</taxon>
        <taxon>Zoopagomycota</taxon>
        <taxon>Entomophthoromycotina</taxon>
        <taxon>Basidiobolomycetes</taxon>
        <taxon>Basidiobolales</taxon>
        <taxon>Basidiobolaceae</taxon>
        <taxon>Basidiobolus</taxon>
    </lineage>
</organism>
<evidence type="ECO:0000313" key="4">
    <source>
        <dbReference type="Proteomes" id="UP000193498"/>
    </source>
</evidence>
<dbReference type="AlphaFoldDB" id="A0A1Y1YR90"/>
<keyword evidence="1" id="KW-0175">Coiled coil</keyword>
<comment type="caution">
    <text evidence="3">The sequence shown here is derived from an EMBL/GenBank/DDBJ whole genome shotgun (WGS) entry which is preliminary data.</text>
</comment>
<keyword evidence="4" id="KW-1185">Reference proteome</keyword>
<gene>
    <name evidence="3" type="ORF">K493DRAFT_256361</name>
</gene>
<reference evidence="3 4" key="1">
    <citation type="submission" date="2016-07" db="EMBL/GenBank/DDBJ databases">
        <title>Pervasive Adenine N6-methylation of Active Genes in Fungi.</title>
        <authorList>
            <consortium name="DOE Joint Genome Institute"/>
            <person name="Mondo S.J."/>
            <person name="Dannebaum R.O."/>
            <person name="Kuo R.C."/>
            <person name="Labutti K."/>
            <person name="Haridas S."/>
            <person name="Kuo A."/>
            <person name="Salamov A."/>
            <person name="Ahrendt S.R."/>
            <person name="Lipzen A."/>
            <person name="Sullivan W."/>
            <person name="Andreopoulos W.B."/>
            <person name="Clum A."/>
            <person name="Lindquist E."/>
            <person name="Daum C."/>
            <person name="Ramamoorthy G.K."/>
            <person name="Gryganskyi A."/>
            <person name="Culley D."/>
            <person name="Magnuson J.K."/>
            <person name="James T.Y."/>
            <person name="O'Malley M.A."/>
            <person name="Stajich J.E."/>
            <person name="Spatafora J.W."/>
            <person name="Visel A."/>
            <person name="Grigoriev I.V."/>
        </authorList>
    </citation>
    <scope>NUCLEOTIDE SEQUENCE [LARGE SCALE GENOMIC DNA]</scope>
    <source>
        <strain evidence="3 4">CBS 931.73</strain>
    </source>
</reference>
<evidence type="ECO:0000256" key="1">
    <source>
        <dbReference type="SAM" id="Coils"/>
    </source>
</evidence>
<dbReference type="OrthoDB" id="45365at2759"/>
<dbReference type="InParanoid" id="A0A1Y1YR90"/>
<dbReference type="Proteomes" id="UP000193498">
    <property type="component" value="Unassembled WGS sequence"/>
</dbReference>
<feature type="coiled-coil region" evidence="1">
    <location>
        <begin position="114"/>
        <end position="141"/>
    </location>
</feature>
<name>A0A1Y1YR90_9FUNG</name>
<dbReference type="STRING" id="1314790.A0A1Y1YR90"/>
<accession>A0A1Y1YR90</accession>